<proteinExistence type="predicted"/>
<protein>
    <submittedName>
        <fullName evidence="1">Uncharacterized protein</fullName>
    </submittedName>
</protein>
<dbReference type="EMBL" id="JACHMU010000001">
    <property type="protein sequence ID" value="MBB5741900.1"/>
    <property type="molecule type" value="Genomic_DNA"/>
</dbReference>
<comment type="caution">
    <text evidence="1">The sequence shown here is derived from an EMBL/GenBank/DDBJ whole genome shotgun (WGS) entry which is preliminary data.</text>
</comment>
<name>A0A7W9CA72_9MICO</name>
<organism evidence="1 2">
    <name type="scientific">Microbacterium ginsengiterrae</name>
    <dbReference type="NCBI Taxonomy" id="546115"/>
    <lineage>
        <taxon>Bacteria</taxon>
        <taxon>Bacillati</taxon>
        <taxon>Actinomycetota</taxon>
        <taxon>Actinomycetes</taxon>
        <taxon>Micrococcales</taxon>
        <taxon>Microbacteriaceae</taxon>
        <taxon>Microbacterium</taxon>
    </lineage>
</organism>
<keyword evidence="2" id="KW-1185">Reference proteome</keyword>
<accession>A0A7W9CA72</accession>
<sequence length="125" mass="14262">MVEAWRNPYAHGGFEKGHGSTVYVHVPGAGALQIGLSASRARPSLSLGITRSISISDVFALFDEIDEWLARSWPQGFTWIESGLEVRFDAAFVDEIRLGRRDEERFRKFLAYTEYRDDQIANMDY</sequence>
<evidence type="ECO:0000313" key="2">
    <source>
        <dbReference type="Proteomes" id="UP000517712"/>
    </source>
</evidence>
<gene>
    <name evidence="1" type="ORF">HD600_000397</name>
</gene>
<reference evidence="1 2" key="1">
    <citation type="submission" date="2020-08" db="EMBL/GenBank/DDBJ databases">
        <title>Sequencing the genomes of 1000 actinobacteria strains.</title>
        <authorList>
            <person name="Klenk H.-P."/>
        </authorList>
    </citation>
    <scope>NUCLEOTIDE SEQUENCE [LARGE SCALE GENOMIC DNA]</scope>
    <source>
        <strain evidence="1 2">DSM 24823</strain>
    </source>
</reference>
<dbReference type="Proteomes" id="UP000517712">
    <property type="component" value="Unassembled WGS sequence"/>
</dbReference>
<evidence type="ECO:0000313" key="1">
    <source>
        <dbReference type="EMBL" id="MBB5741900.1"/>
    </source>
</evidence>
<dbReference type="AlphaFoldDB" id="A0A7W9CA72"/>
<dbReference type="RefSeq" id="WP_184281215.1">
    <property type="nucleotide sequence ID" value="NZ_BAAAPG010000002.1"/>
</dbReference>